<dbReference type="eggNOG" id="KOG1110">
    <property type="taxonomic scope" value="Eukaryota"/>
</dbReference>
<evidence type="ECO:0000313" key="6">
    <source>
        <dbReference type="Proteomes" id="UP000005222"/>
    </source>
</evidence>
<accession>G8Y9W4</accession>
<dbReference type="SMART" id="SM01117">
    <property type="entry name" value="Cyt-b5"/>
    <property type="match status" value="1"/>
</dbReference>
<dbReference type="EMBL" id="FO082049">
    <property type="protein sequence ID" value="CCE83347.1"/>
    <property type="molecule type" value="Genomic_DNA"/>
</dbReference>
<dbReference type="OrthoDB" id="10257697at2759"/>
<comment type="similarity">
    <text evidence="1">Belongs to the cytochrome b5 family. MAPR subfamily.</text>
</comment>
<dbReference type="InterPro" id="IPR001199">
    <property type="entry name" value="Cyt_B5-like_heme/steroid-bd"/>
</dbReference>
<proteinExistence type="inferred from homology"/>
<feature type="transmembrane region" description="Helical" evidence="2">
    <location>
        <begin position="34"/>
        <end position="52"/>
    </location>
</feature>
<dbReference type="Proteomes" id="UP000005222">
    <property type="component" value="Chromosome K"/>
</dbReference>
<dbReference type="AlphaFoldDB" id="G8Y9W4"/>
<dbReference type="EMBL" id="FO082048">
    <property type="protein sequence ID" value="CCE84378.1"/>
    <property type="molecule type" value="Genomic_DNA"/>
</dbReference>
<dbReference type="InterPro" id="IPR050577">
    <property type="entry name" value="MAPR/NEUFC/NENF-like"/>
</dbReference>
<keyword evidence="6" id="KW-1185">Reference proteome</keyword>
<feature type="domain" description="Cytochrome b5 heme-binding" evidence="3">
    <location>
        <begin position="81"/>
        <end position="181"/>
    </location>
</feature>
<dbReference type="GO" id="GO:0016020">
    <property type="term" value="C:membrane"/>
    <property type="evidence" value="ECO:0007669"/>
    <property type="project" value="TreeGrafter"/>
</dbReference>
<keyword evidence="2" id="KW-1133">Transmembrane helix</keyword>
<evidence type="ECO:0000256" key="1">
    <source>
        <dbReference type="ARBA" id="ARBA00038357"/>
    </source>
</evidence>
<evidence type="ECO:0000313" key="4">
    <source>
        <dbReference type="EMBL" id="CCE83347.1"/>
    </source>
</evidence>
<evidence type="ECO:0000256" key="2">
    <source>
        <dbReference type="SAM" id="Phobius"/>
    </source>
</evidence>
<dbReference type="Proteomes" id="UP000005222">
    <property type="component" value="Chromosome L"/>
</dbReference>
<dbReference type="InParanoid" id="G8Y9W4"/>
<reference evidence="6" key="2">
    <citation type="journal article" date="2012" name="G3 (Bethesda)">
        <title>Pichia sorbitophila, an interspecies yeast hybrid reveals early steps of genome resolution following polyploidization.</title>
        <authorList>
            <person name="Leh Louis V."/>
            <person name="Despons L."/>
            <person name="Friedrich A."/>
            <person name="Martin T."/>
            <person name="Durrens P."/>
            <person name="Casaregola S."/>
            <person name="Neuveglise C."/>
            <person name="Fairhead C."/>
            <person name="Marck C."/>
            <person name="Cruz J.A."/>
            <person name="Straub M.L."/>
            <person name="Kugler V."/>
            <person name="Sacerdot C."/>
            <person name="Uzunov Z."/>
            <person name="Thierry A."/>
            <person name="Weiss S."/>
            <person name="Bleykasten C."/>
            <person name="De Montigny J."/>
            <person name="Jacques N."/>
            <person name="Jung P."/>
            <person name="Lemaire M."/>
            <person name="Mallet S."/>
            <person name="Morel G."/>
            <person name="Richard G.F."/>
            <person name="Sarkar A."/>
            <person name="Savel G."/>
            <person name="Schacherer J."/>
            <person name="Seret M.L."/>
            <person name="Talla E."/>
            <person name="Samson G."/>
            <person name="Jubin C."/>
            <person name="Poulain J."/>
            <person name="Vacherie B."/>
            <person name="Barbe V."/>
            <person name="Pelletier E."/>
            <person name="Sherman D.J."/>
            <person name="Westhof E."/>
            <person name="Weissenbach J."/>
            <person name="Baret P.V."/>
            <person name="Wincker P."/>
            <person name="Gaillardin C."/>
            <person name="Dujon B."/>
            <person name="Souciet J.L."/>
        </authorList>
    </citation>
    <scope>NUCLEOTIDE SEQUENCE [LARGE SCALE GENOMIC DNA]</scope>
    <source>
        <strain evidence="6">ATCC MYA-4447 / BCRC 22081 / CBS 7064 / NBRC 10061 / NRRL Y-12695</strain>
    </source>
</reference>
<keyword evidence="2" id="KW-0472">Membrane</keyword>
<dbReference type="Pfam" id="PF00173">
    <property type="entry name" value="Cyt-b5"/>
    <property type="match status" value="1"/>
</dbReference>
<keyword evidence="2" id="KW-0812">Transmembrane</keyword>
<evidence type="ECO:0000313" key="5">
    <source>
        <dbReference type="EMBL" id="CCE84378.1"/>
    </source>
</evidence>
<dbReference type="InterPro" id="IPR036400">
    <property type="entry name" value="Cyt_B5-like_heme/steroid_sf"/>
</dbReference>
<dbReference type="GO" id="GO:0012505">
    <property type="term" value="C:endomembrane system"/>
    <property type="evidence" value="ECO:0007669"/>
    <property type="project" value="TreeGrafter"/>
</dbReference>
<dbReference type="PANTHER" id="PTHR10281">
    <property type="entry name" value="MEMBRANE-ASSOCIATED PROGESTERONE RECEPTOR COMPONENT-RELATED"/>
    <property type="match status" value="1"/>
</dbReference>
<protein>
    <submittedName>
        <fullName evidence="4">Piso0_003922 protein</fullName>
    </submittedName>
</protein>
<evidence type="ECO:0000259" key="3">
    <source>
        <dbReference type="SMART" id="SM01117"/>
    </source>
</evidence>
<sequence length="206" mass="24181">MKKKKKTDLQQSIMEEKNDIETSTGDSKFTLLDVIRIIGGLLLLNAFLSWWFTSTGTWGYDGKWLDIRYLQFQLRRDYVNLTSDELKLYNGKNPKYPIYLAINGKVYDVTYGRDIYGPNGPYEFFSGRDSARAFVTGCFDKPDEFTHDLRGLDQEEAMHDITSWQRFFENHPHYWYAGIVTHKPIEKDIPSPCEHKKFPGYHVRNT</sequence>
<dbReference type="PANTHER" id="PTHR10281:SF76">
    <property type="entry name" value="CALCUTTA CUP-RELATED"/>
    <property type="match status" value="1"/>
</dbReference>
<dbReference type="Gene3D" id="3.10.120.10">
    <property type="entry name" value="Cytochrome b5-like heme/steroid binding domain"/>
    <property type="match status" value="1"/>
</dbReference>
<name>G8Y9W4_PICSO</name>
<dbReference type="HOGENOM" id="CLU_070889_2_0_1"/>
<reference evidence="4" key="1">
    <citation type="submission" date="2011-10" db="EMBL/GenBank/DDBJ databases">
        <authorList>
            <person name="Genoscope - CEA"/>
        </authorList>
    </citation>
    <scope>NUCLEOTIDE SEQUENCE</scope>
</reference>
<gene>
    <name evidence="4" type="primary">Piso0_003922</name>
    <name evidence="4" type="ORF">GNLVRS01_PISO0K05532g</name>
    <name evidence="5" type="ORF">GNLVRS01_PISO0L05533g</name>
</gene>
<dbReference type="SUPFAM" id="SSF55856">
    <property type="entry name" value="Cytochrome b5-like heme/steroid binding domain"/>
    <property type="match status" value="1"/>
</dbReference>
<dbReference type="STRING" id="559304.G8Y9W4"/>
<organism evidence="4 6">
    <name type="scientific">Pichia sorbitophila (strain ATCC MYA-4447 / BCRC 22081 / CBS 7064 / NBRC 10061 / NRRL Y-12695)</name>
    <name type="common">Hybrid yeast</name>
    <dbReference type="NCBI Taxonomy" id="559304"/>
    <lineage>
        <taxon>Eukaryota</taxon>
        <taxon>Fungi</taxon>
        <taxon>Dikarya</taxon>
        <taxon>Ascomycota</taxon>
        <taxon>Saccharomycotina</taxon>
        <taxon>Pichiomycetes</taxon>
        <taxon>Debaryomycetaceae</taxon>
        <taxon>Millerozyma</taxon>
    </lineage>
</organism>